<keyword evidence="6 8" id="KW-0472">Membrane</keyword>
<comment type="similarity">
    <text evidence="8 9">Belongs to the TonB-dependent receptor family.</text>
</comment>
<accession>Q21G87</accession>
<keyword evidence="7 8" id="KW-0998">Cell outer membrane</keyword>
<evidence type="ECO:0000256" key="5">
    <source>
        <dbReference type="ARBA" id="ARBA00023077"/>
    </source>
</evidence>
<dbReference type="InterPro" id="IPR036942">
    <property type="entry name" value="Beta-barrel_TonB_sf"/>
</dbReference>
<feature type="domain" description="TonB-dependent receptor plug" evidence="13">
    <location>
        <begin position="55"/>
        <end position="166"/>
    </location>
</feature>
<evidence type="ECO:0000256" key="4">
    <source>
        <dbReference type="ARBA" id="ARBA00022692"/>
    </source>
</evidence>
<dbReference type="Proteomes" id="UP000001947">
    <property type="component" value="Chromosome"/>
</dbReference>
<dbReference type="STRING" id="203122.Sde_3035"/>
<proteinExistence type="inferred from homology"/>
<dbReference type="EMBL" id="CP000282">
    <property type="protein sequence ID" value="ABD82292.1"/>
    <property type="molecule type" value="Genomic_DNA"/>
</dbReference>
<keyword evidence="15" id="KW-1185">Reference proteome</keyword>
<dbReference type="Gene3D" id="2.40.170.20">
    <property type="entry name" value="TonB-dependent receptor, beta-barrel domain"/>
    <property type="match status" value="1"/>
</dbReference>
<dbReference type="InterPro" id="IPR037066">
    <property type="entry name" value="Plug_dom_sf"/>
</dbReference>
<dbReference type="PANTHER" id="PTHR40980">
    <property type="entry name" value="PLUG DOMAIN-CONTAINING PROTEIN"/>
    <property type="match status" value="1"/>
</dbReference>
<keyword evidence="14" id="KW-0675">Receptor</keyword>
<evidence type="ECO:0000256" key="11">
    <source>
        <dbReference type="SAM" id="SignalP"/>
    </source>
</evidence>
<protein>
    <submittedName>
        <fullName evidence="14">TonB-dependent receptor</fullName>
    </submittedName>
</protein>
<evidence type="ECO:0000256" key="3">
    <source>
        <dbReference type="ARBA" id="ARBA00022452"/>
    </source>
</evidence>
<dbReference type="Pfam" id="PF00593">
    <property type="entry name" value="TonB_dep_Rec_b-barrel"/>
    <property type="match status" value="1"/>
</dbReference>
<evidence type="ECO:0000313" key="15">
    <source>
        <dbReference type="Proteomes" id="UP000001947"/>
    </source>
</evidence>
<feature type="domain" description="TonB-dependent receptor-like beta-barrel" evidence="12">
    <location>
        <begin position="538"/>
        <end position="859"/>
    </location>
</feature>
<dbReference type="CDD" id="cd01347">
    <property type="entry name" value="ligand_gated_channel"/>
    <property type="match status" value="1"/>
</dbReference>
<evidence type="ECO:0000259" key="12">
    <source>
        <dbReference type="Pfam" id="PF00593"/>
    </source>
</evidence>
<dbReference type="Pfam" id="PF07715">
    <property type="entry name" value="Plug"/>
    <property type="match status" value="1"/>
</dbReference>
<dbReference type="KEGG" id="sde:Sde_3035"/>
<dbReference type="InterPro" id="IPR000531">
    <property type="entry name" value="Beta-barrel_TonB"/>
</dbReference>
<reference evidence="14 15" key="1">
    <citation type="journal article" date="2008" name="PLoS Genet.">
        <title>Complete genome sequence of the complex carbohydrate-degrading marine bacterium, Saccharophagus degradans strain 2-40 T.</title>
        <authorList>
            <person name="Weiner R.M."/>
            <person name="Taylor L.E.II."/>
            <person name="Henrissat B."/>
            <person name="Hauser L."/>
            <person name="Land M."/>
            <person name="Coutinho P.M."/>
            <person name="Rancurel C."/>
            <person name="Saunders E.H."/>
            <person name="Longmire A.G."/>
            <person name="Zhang H."/>
            <person name="Bayer E.A."/>
            <person name="Gilbert H.J."/>
            <person name="Larimer F."/>
            <person name="Zhulin I.B."/>
            <person name="Ekborg N.A."/>
            <person name="Lamed R."/>
            <person name="Richardson P.M."/>
            <person name="Borovok I."/>
            <person name="Hutcheson S."/>
        </authorList>
    </citation>
    <scope>NUCLEOTIDE SEQUENCE [LARGE SCALE GENOMIC DNA]</scope>
    <source>
        <strain evidence="15">2-40 / ATCC 43961 / DSM 17024</strain>
    </source>
</reference>
<dbReference type="RefSeq" id="WP_011469508.1">
    <property type="nucleotide sequence ID" value="NC_007912.1"/>
</dbReference>
<dbReference type="Gene3D" id="2.170.130.10">
    <property type="entry name" value="TonB-dependent receptor, plug domain"/>
    <property type="match status" value="1"/>
</dbReference>
<dbReference type="eggNOG" id="COG4771">
    <property type="taxonomic scope" value="Bacteria"/>
</dbReference>
<dbReference type="SUPFAM" id="SSF56935">
    <property type="entry name" value="Porins"/>
    <property type="match status" value="1"/>
</dbReference>
<dbReference type="GO" id="GO:0009279">
    <property type="term" value="C:cell outer membrane"/>
    <property type="evidence" value="ECO:0007669"/>
    <property type="project" value="UniProtKB-SubCell"/>
</dbReference>
<dbReference type="InterPro" id="IPR039426">
    <property type="entry name" value="TonB-dep_rcpt-like"/>
</dbReference>
<feature type="signal peptide" evidence="11">
    <location>
        <begin position="1"/>
        <end position="31"/>
    </location>
</feature>
<evidence type="ECO:0000256" key="2">
    <source>
        <dbReference type="ARBA" id="ARBA00022448"/>
    </source>
</evidence>
<keyword evidence="11" id="KW-0732">Signal</keyword>
<evidence type="ECO:0000256" key="10">
    <source>
        <dbReference type="SAM" id="MobiDB-lite"/>
    </source>
</evidence>
<evidence type="ECO:0000256" key="9">
    <source>
        <dbReference type="RuleBase" id="RU003357"/>
    </source>
</evidence>
<evidence type="ECO:0000256" key="1">
    <source>
        <dbReference type="ARBA" id="ARBA00004571"/>
    </source>
</evidence>
<dbReference type="HOGENOM" id="CLU_006935_2_0_6"/>
<dbReference type="GeneID" id="98614670"/>
<evidence type="ECO:0000256" key="6">
    <source>
        <dbReference type="ARBA" id="ARBA00023136"/>
    </source>
</evidence>
<evidence type="ECO:0000313" key="14">
    <source>
        <dbReference type="EMBL" id="ABD82292.1"/>
    </source>
</evidence>
<name>Q21G87_SACD2</name>
<organism evidence="14 15">
    <name type="scientific">Saccharophagus degradans (strain 2-40 / ATCC 43961 / DSM 17024)</name>
    <dbReference type="NCBI Taxonomy" id="203122"/>
    <lineage>
        <taxon>Bacteria</taxon>
        <taxon>Pseudomonadati</taxon>
        <taxon>Pseudomonadota</taxon>
        <taxon>Gammaproteobacteria</taxon>
        <taxon>Cellvibrionales</taxon>
        <taxon>Cellvibrionaceae</taxon>
        <taxon>Saccharophagus</taxon>
    </lineage>
</organism>
<keyword evidence="2 8" id="KW-0813">Transport</keyword>
<feature type="region of interest" description="Disordered" evidence="10">
    <location>
        <begin position="772"/>
        <end position="791"/>
    </location>
</feature>
<dbReference type="eggNOG" id="COG1629">
    <property type="taxonomic scope" value="Bacteria"/>
</dbReference>
<evidence type="ECO:0000256" key="8">
    <source>
        <dbReference type="PROSITE-ProRule" id="PRU01360"/>
    </source>
</evidence>
<dbReference type="AlphaFoldDB" id="Q21G87"/>
<keyword evidence="5 9" id="KW-0798">TonB box</keyword>
<gene>
    <name evidence="14" type="ordered locus">Sde_3035</name>
</gene>
<keyword evidence="4 8" id="KW-0812">Transmembrane</keyword>
<dbReference type="PANTHER" id="PTHR40980:SF3">
    <property type="entry name" value="TONB-DEPENDENT RECEPTOR-LIKE BETA-BARREL DOMAIN-CONTAINING PROTEIN"/>
    <property type="match status" value="1"/>
</dbReference>
<evidence type="ECO:0000256" key="7">
    <source>
        <dbReference type="ARBA" id="ARBA00023237"/>
    </source>
</evidence>
<dbReference type="InterPro" id="IPR010104">
    <property type="entry name" value="TonB_rcpt_bac"/>
</dbReference>
<dbReference type="InterPro" id="IPR012910">
    <property type="entry name" value="Plug_dom"/>
</dbReference>
<keyword evidence="3 8" id="KW-1134">Transmembrane beta strand</keyword>
<evidence type="ECO:0000259" key="13">
    <source>
        <dbReference type="Pfam" id="PF07715"/>
    </source>
</evidence>
<comment type="subcellular location">
    <subcellularLocation>
        <location evidence="1 8">Cell outer membrane</location>
        <topology evidence="1 8">Multi-pass membrane protein</topology>
    </subcellularLocation>
</comment>
<feature type="chain" id="PRO_5004200437" evidence="11">
    <location>
        <begin position="32"/>
        <end position="892"/>
    </location>
</feature>
<dbReference type="NCBIfam" id="TIGR01782">
    <property type="entry name" value="TonB-Xanth-Caul"/>
    <property type="match status" value="1"/>
</dbReference>
<dbReference type="PROSITE" id="PS52016">
    <property type="entry name" value="TONB_DEPENDENT_REC_3"/>
    <property type="match status" value="1"/>
</dbReference>
<sequence length="892" mass="98236">MRNKLRSAIKAINYESITTAAVLGMAAPVFAQDAGPIEEVTVTGIRSSLTQSIDKKRDANAVVDAITAEDIGKFPDKNVADSLSRITGIGVSREFGEGEKITVRGASPSTNRTLLNGQSVASADWFILDVPSRSFNYTLLPSALVSSLEVYKSPVASMDEGSLGGTVVLTTRRPLDLPANAVSVKVEGQYSETSGETDPQLSAMYSWKNDDETIGLLVSGVSQQRKVVREGVEILGWRDTGGVKVPSHIGVPRFEQERDRQTVFASAQFAPSENLDFTLNVLKSKMDSNNHNQNWLIFPNNEATEALTDPTVWTSSTVEDGNLVAASVATGGSTEFDFINRRSSTETQSVDLDINYLSDSLNVHAQIGSTDAKGGTYREASYSALPINDIGYSFDLRGTPELETTVDSSDPSAFAPGWIWGGKKPTTDKETYAQVDFELPIEAGVFTAIKTGIKLRDAERTQERAVFSWHGPNTIDEDNVSGSYLDHVFATCTTFEVCGLGVGTPESIDVLASGNMTEQMYHDQAAFEEIAFVGLDGVPADYAVSLELAQNWEVSEKINALYVQGDFEGDGFRGNMGVRYVSTKQTSGGYEFSDDSWGFYTIDREWLTPSSLEWVTTDNSYSEILPSFNVAFDLNADQILRFSSARVMSRQNWNDISASESFGSLNQAAPAGTRSNPLLNPQIADQFDISWEWYFDDASLLSATYFFKDIKSYRSYVFDTSPRYNEETEEFVDVTFQQPVNGLGGTTDGLELSYQQGFGDFGVVANYTYTNATNEQERDETSPGSGLVEGTSDHMMNLTGYYENDVLSARLMYNYRTEWYKGLHFNGDELWNDAFGQWDASFSYNVTDNVSLSLEAINLLNEEVIEYNTDKARVMSLYQNGRRIVAGVSINF</sequence>
<dbReference type="OrthoDB" id="8727862at2"/>